<sequence>MVAAAVGAGVAVAGVAGSAMSANAAGDAADAQSQAAQSNLALATRQYDTMQQQISPYLAAGQTGLTAYGDLLGSNGAGAQNQAIGDIKNGAQFQGLMQTGNENILANASATGGLRGSNTSNTLANTSINTLNGLITQRLAGYGQLMGNGLNAVSGSQAAGNAFTGAATNANNQQANAATSQAGALSNAFNSGIGAITQGVNAYSTMGGAANQPTYGTTGAGNPIYFTGT</sequence>
<accession>A0A069PH41</accession>
<feature type="chain" id="PRO_5001664231" description="DNA transfer protein" evidence="1">
    <location>
        <begin position="25"/>
        <end position="229"/>
    </location>
</feature>
<proteinExistence type="predicted"/>
<dbReference type="InterPro" id="IPR057916">
    <property type="entry name" value="P22_gp7"/>
</dbReference>
<evidence type="ECO:0000313" key="3">
    <source>
        <dbReference type="Proteomes" id="UP000027466"/>
    </source>
</evidence>
<feature type="signal peptide" evidence="1">
    <location>
        <begin position="1"/>
        <end position="24"/>
    </location>
</feature>
<gene>
    <name evidence="2" type="ORF">BG61_34215</name>
</gene>
<dbReference type="Proteomes" id="UP000027466">
    <property type="component" value="Unassembled WGS sequence"/>
</dbReference>
<organism evidence="2 3">
    <name type="scientific">Caballeronia glathei</name>
    <dbReference type="NCBI Taxonomy" id="60547"/>
    <lineage>
        <taxon>Bacteria</taxon>
        <taxon>Pseudomonadati</taxon>
        <taxon>Pseudomonadota</taxon>
        <taxon>Betaproteobacteria</taxon>
        <taxon>Burkholderiales</taxon>
        <taxon>Burkholderiaceae</taxon>
        <taxon>Caballeronia</taxon>
    </lineage>
</organism>
<protein>
    <recommendedName>
        <fullName evidence="4">DNA transfer protein</fullName>
    </recommendedName>
</protein>
<keyword evidence="1" id="KW-0732">Signal</keyword>
<reference evidence="2 3" key="1">
    <citation type="submission" date="2014-03" db="EMBL/GenBank/DDBJ databases">
        <title>Draft Genome Sequences of Four Burkholderia Strains.</title>
        <authorList>
            <person name="Liu X.Y."/>
            <person name="Li C.X."/>
            <person name="Xu J.H."/>
        </authorList>
    </citation>
    <scope>NUCLEOTIDE SEQUENCE [LARGE SCALE GENOMIC DNA]</scope>
    <source>
        <strain evidence="2 3">DSM 50014</strain>
    </source>
</reference>
<dbReference type="EMBL" id="JFHC01000064">
    <property type="protein sequence ID" value="KDR39179.1"/>
    <property type="molecule type" value="Genomic_DNA"/>
</dbReference>
<evidence type="ECO:0000313" key="2">
    <source>
        <dbReference type="EMBL" id="KDR39179.1"/>
    </source>
</evidence>
<keyword evidence="3" id="KW-1185">Reference proteome</keyword>
<evidence type="ECO:0008006" key="4">
    <source>
        <dbReference type="Google" id="ProtNLM"/>
    </source>
</evidence>
<dbReference type="AlphaFoldDB" id="A0A069PH41"/>
<evidence type="ECO:0000256" key="1">
    <source>
        <dbReference type="SAM" id="SignalP"/>
    </source>
</evidence>
<comment type="caution">
    <text evidence="2">The sequence shown here is derived from an EMBL/GenBank/DDBJ whole genome shotgun (WGS) entry which is preliminary data.</text>
</comment>
<name>A0A069PH41_9BURK</name>
<dbReference type="STRING" id="60547.GCA_000751215_02935"/>
<dbReference type="Pfam" id="PF25688">
    <property type="entry name" value="P22_gp7"/>
    <property type="match status" value="1"/>
</dbReference>